<dbReference type="EMBL" id="ATDL01000004">
    <property type="protein sequence ID" value="ERJ60568.1"/>
    <property type="molecule type" value="Genomic_DNA"/>
</dbReference>
<proteinExistence type="predicted"/>
<dbReference type="STRING" id="1346330.M472_17575"/>
<dbReference type="Proteomes" id="UP000016584">
    <property type="component" value="Unassembled WGS sequence"/>
</dbReference>
<reference evidence="1 2" key="1">
    <citation type="journal article" date="2013" name="Genome Announc.">
        <title>The Draft Genome Sequence of Sphingomonas paucimobilis Strain HER1398 (Proteobacteria), Host to the Giant PAU Phage, Indicates That It Is a Member of the Genus Sphingobacterium (Bacteroidetes).</title>
        <authorList>
            <person name="White R.A.III."/>
            <person name="Suttle C.A."/>
        </authorList>
    </citation>
    <scope>NUCLEOTIDE SEQUENCE [LARGE SCALE GENOMIC DNA]</scope>
    <source>
        <strain evidence="1 2">HER1398</strain>
    </source>
</reference>
<keyword evidence="2" id="KW-1185">Reference proteome</keyword>
<protein>
    <submittedName>
        <fullName evidence="1">Uncharacterized protein</fullName>
    </submittedName>
</protein>
<evidence type="ECO:0000313" key="2">
    <source>
        <dbReference type="Proteomes" id="UP000016584"/>
    </source>
</evidence>
<accession>U2JD45</accession>
<dbReference type="AlphaFoldDB" id="U2JD45"/>
<name>U2JD45_9SPHI</name>
<sequence>MKQSDLLTECDGLNRDSFIIIYCSIFVYKNIRIICKSRIFHQNKIIFPYRSAMYSKGYGRLSDLNLYMLFFILDFPTNIAF</sequence>
<gene>
    <name evidence="1" type="ORF">M472_17575</name>
</gene>
<evidence type="ECO:0000313" key="1">
    <source>
        <dbReference type="EMBL" id="ERJ60568.1"/>
    </source>
</evidence>
<comment type="caution">
    <text evidence="1">The sequence shown here is derived from an EMBL/GenBank/DDBJ whole genome shotgun (WGS) entry which is preliminary data.</text>
</comment>
<organism evidence="1 2">
    <name type="scientific">Sphingobacterium paucimobilis HER1398</name>
    <dbReference type="NCBI Taxonomy" id="1346330"/>
    <lineage>
        <taxon>Bacteria</taxon>
        <taxon>Pseudomonadati</taxon>
        <taxon>Bacteroidota</taxon>
        <taxon>Sphingobacteriia</taxon>
        <taxon>Sphingobacteriales</taxon>
        <taxon>Sphingobacteriaceae</taxon>
        <taxon>Sphingobacterium</taxon>
    </lineage>
</organism>